<feature type="domain" description="LptD C-terminal" evidence="6">
    <location>
        <begin position="299"/>
        <end position="687"/>
    </location>
</feature>
<sequence precursor="true">MKKYYSLLSLSIMAALYSQQSFADLTAQCLLGVPRFTGEVVKTDPNQLPVYIDADSAEINQPKNALYQGNVQVEQGNRKLNADSVFVEQKGEKDNLQRYAYINGNLNYQDNLVHVLGEKANIHLNSKDADIYQSNYQFVNRQGRGTAEKAELRQDYRLLKNATFTSCLPNNNAWKLRASEMKQHIKEEYADLWNAVFYVKDIPVFYFPYVQFPIGDRRRSGLLMPEMGSSGNDGYFYAQPIYLNIAPNYDMTVTPKYMSRRGWQMLGEARYLNILGSGVLAGEYIKDDRYKDYKAYDPRYLLYWRNSGSLWDSWRFNVNYTKVSDKQYFNDFTSPYGSSTDGYATQSFALSYYKPNYNLTVSATQFQVFDTLTGAGPYRTLPQIDFNYYRDSLWDDRLDFSLFAQAVQFKNDSEKMPSAWRFHAEPTLSMPLANRYGSLNLETKLYATHYRQKEGNADDAYSVEHSVNRVIPQFKAELATVLASNQSLFEGYTQTLEPKVQYLYRPYRDQSNIGTDKYRYLGFGYDSVLLQQDYFSLFRDRRYSGLDRIASANQVTVGGTTRWFDKNADERFNLSLGQIFYLTPAKIDSDPEHRTQRSSSSWALDTNWKISDQWNWKGSYQYDTLLKQTSLMNTALEYRPSGENLLQLSYRYASKEYINQNLVGANSYGQSIRQIGMAAAWQLNDNWAMVGHIYQDTELDKPVEQYLGLEYSTCCWKLSVGARRYLISPPEGKKYKPNSNDTFYNHSFGINFEISGLGNRHGSNVSKMLKTGILPYTDPFSLR</sequence>
<feature type="domain" description="Organic solvent tolerance-like N-terminal" evidence="5">
    <location>
        <begin position="51"/>
        <end position="188"/>
    </location>
</feature>
<dbReference type="NCBIfam" id="NF002997">
    <property type="entry name" value="PRK03761.1"/>
    <property type="match status" value="1"/>
</dbReference>
<dbReference type="HAMAP" id="MF_01411">
    <property type="entry name" value="LPS_assembly_LptD"/>
    <property type="match status" value="1"/>
</dbReference>
<comment type="subunit">
    <text evidence="4">Component of the lipopolysaccharide transport and assembly complex. Interacts with LptE and LptA.</text>
</comment>
<dbReference type="EMBL" id="JPJQ01000004">
    <property type="protein sequence ID" value="KGQ63680.1"/>
    <property type="molecule type" value="Genomic_DNA"/>
</dbReference>
<dbReference type="InterPro" id="IPR005653">
    <property type="entry name" value="OstA-like_N"/>
</dbReference>
<dbReference type="GO" id="GO:0009279">
    <property type="term" value="C:cell outer membrane"/>
    <property type="evidence" value="ECO:0007669"/>
    <property type="project" value="UniProtKB-SubCell"/>
</dbReference>
<comment type="caution">
    <text evidence="7">The sequence shown here is derived from an EMBL/GenBank/DDBJ whole genome shotgun (WGS) entry which is preliminary data.</text>
</comment>
<feature type="chain" id="PRO_5008984013" description="LPS-assembly protein LptD" evidence="4">
    <location>
        <begin position="24"/>
        <end position="783"/>
    </location>
</feature>
<dbReference type="RefSeq" id="WP_039162503.1">
    <property type="nucleotide sequence ID" value="NZ_JPJQ01000004.1"/>
</dbReference>
<feature type="signal peptide" evidence="4">
    <location>
        <begin position="1"/>
        <end position="23"/>
    </location>
</feature>
<dbReference type="Proteomes" id="UP000030554">
    <property type="component" value="Unassembled WGS sequence"/>
</dbReference>
<comment type="similarity">
    <text evidence="4">Belongs to the LptD family.</text>
</comment>
<name>A0A0A3A9G4_9PAST</name>
<evidence type="ECO:0000259" key="6">
    <source>
        <dbReference type="Pfam" id="PF04453"/>
    </source>
</evidence>
<reference evidence="7 8" key="1">
    <citation type="submission" date="2014-07" db="EMBL/GenBank/DDBJ databases">
        <title>Chaperone-usher fimbriae in a diverse selection of Gallibacterium genomes.</title>
        <authorList>
            <person name="Kudirkiene E."/>
            <person name="Bager R.J."/>
            <person name="Johnson T.J."/>
            <person name="Bojesen A.M."/>
        </authorList>
    </citation>
    <scope>NUCLEOTIDE SEQUENCE [LARGE SCALE GENOMIC DNA]</scope>
    <source>
        <strain evidence="7 8">4895</strain>
    </source>
</reference>
<dbReference type="Pfam" id="PF04453">
    <property type="entry name" value="LptD"/>
    <property type="match status" value="1"/>
</dbReference>
<keyword evidence="3 4" id="KW-0998">Cell outer membrane</keyword>
<dbReference type="InterPro" id="IPR020889">
    <property type="entry name" value="LipoPS_assembly_LptD"/>
</dbReference>
<evidence type="ECO:0000259" key="5">
    <source>
        <dbReference type="Pfam" id="PF03968"/>
    </source>
</evidence>
<accession>A0A0A3A9G4</accession>
<organism evidence="7 8">
    <name type="scientific">Gallibacterium anatis 4895</name>
    <dbReference type="NCBI Taxonomy" id="1396510"/>
    <lineage>
        <taxon>Bacteria</taxon>
        <taxon>Pseudomonadati</taxon>
        <taxon>Pseudomonadota</taxon>
        <taxon>Gammaproteobacteria</taxon>
        <taxon>Pasteurellales</taxon>
        <taxon>Pasteurellaceae</taxon>
        <taxon>Gallibacterium</taxon>
    </lineage>
</organism>
<evidence type="ECO:0000313" key="8">
    <source>
        <dbReference type="Proteomes" id="UP000030554"/>
    </source>
</evidence>
<dbReference type="GO" id="GO:0015920">
    <property type="term" value="P:lipopolysaccharide transport"/>
    <property type="evidence" value="ECO:0007669"/>
    <property type="project" value="InterPro"/>
</dbReference>
<dbReference type="AlphaFoldDB" id="A0A0A3A9G4"/>
<comment type="function">
    <text evidence="4">Together with LptE, is involved in the assembly of lipopolysaccharide (LPS) at the surface of the outer membrane.</text>
</comment>
<dbReference type="GO" id="GO:0043165">
    <property type="term" value="P:Gram-negative-bacterium-type cell outer membrane assembly"/>
    <property type="evidence" value="ECO:0007669"/>
    <property type="project" value="UniProtKB-UniRule"/>
</dbReference>
<dbReference type="Pfam" id="PF03968">
    <property type="entry name" value="LptD_N"/>
    <property type="match status" value="1"/>
</dbReference>
<comment type="subcellular location">
    <subcellularLocation>
        <location evidence="4">Cell outer membrane</location>
    </subcellularLocation>
</comment>
<evidence type="ECO:0000256" key="1">
    <source>
        <dbReference type="ARBA" id="ARBA00022729"/>
    </source>
</evidence>
<protein>
    <recommendedName>
        <fullName evidence="4">LPS-assembly protein LptD</fullName>
    </recommendedName>
</protein>
<proteinExistence type="inferred from homology"/>
<keyword evidence="1 4" id="KW-0732">Signal</keyword>
<dbReference type="InterPro" id="IPR007543">
    <property type="entry name" value="LptD_C"/>
</dbReference>
<evidence type="ECO:0000256" key="4">
    <source>
        <dbReference type="HAMAP-Rule" id="MF_01411"/>
    </source>
</evidence>
<dbReference type="Gene3D" id="2.60.450.10">
    <property type="entry name" value="Lipopolysaccharide (LPS) transport protein A like domain"/>
    <property type="match status" value="1"/>
</dbReference>
<keyword evidence="2 4" id="KW-0472">Membrane</keyword>
<gene>
    <name evidence="4" type="primary">lptD</name>
    <name evidence="7" type="ORF">IO48_01165</name>
</gene>
<evidence type="ECO:0000313" key="7">
    <source>
        <dbReference type="EMBL" id="KGQ63680.1"/>
    </source>
</evidence>
<evidence type="ECO:0000256" key="3">
    <source>
        <dbReference type="ARBA" id="ARBA00023237"/>
    </source>
</evidence>
<dbReference type="PANTHER" id="PTHR30189">
    <property type="entry name" value="LPS-ASSEMBLY PROTEIN"/>
    <property type="match status" value="1"/>
</dbReference>
<comment type="caution">
    <text evidence="4">Lacks conserved residue(s) required for the propagation of feature annotation.</text>
</comment>
<dbReference type="GO" id="GO:1990351">
    <property type="term" value="C:transporter complex"/>
    <property type="evidence" value="ECO:0007669"/>
    <property type="project" value="TreeGrafter"/>
</dbReference>
<dbReference type="PANTHER" id="PTHR30189:SF1">
    <property type="entry name" value="LPS-ASSEMBLY PROTEIN LPTD"/>
    <property type="match status" value="1"/>
</dbReference>
<evidence type="ECO:0000256" key="2">
    <source>
        <dbReference type="ARBA" id="ARBA00023136"/>
    </source>
</evidence>
<dbReference type="InterPro" id="IPR050218">
    <property type="entry name" value="LptD"/>
</dbReference>